<dbReference type="OrthoDB" id="4120896at2759"/>
<organism evidence="2 3">
    <name type="scientific">Exophiala xenobiotica</name>
    <dbReference type="NCBI Taxonomy" id="348802"/>
    <lineage>
        <taxon>Eukaryota</taxon>
        <taxon>Fungi</taxon>
        <taxon>Dikarya</taxon>
        <taxon>Ascomycota</taxon>
        <taxon>Pezizomycotina</taxon>
        <taxon>Eurotiomycetes</taxon>
        <taxon>Chaetothyriomycetidae</taxon>
        <taxon>Chaetothyriales</taxon>
        <taxon>Herpotrichiellaceae</taxon>
        <taxon>Exophiala</taxon>
    </lineage>
</organism>
<evidence type="ECO:0000256" key="1">
    <source>
        <dbReference type="SAM" id="MobiDB-lite"/>
    </source>
</evidence>
<gene>
    <name evidence="2" type="ORF">PV05_11641</name>
</gene>
<accession>A0A0D2CJP0</accession>
<dbReference type="GeneID" id="25333549"/>
<name>A0A0D2CJP0_9EURO</name>
<protein>
    <submittedName>
        <fullName evidence="2">Uncharacterized protein</fullName>
    </submittedName>
</protein>
<evidence type="ECO:0000313" key="2">
    <source>
        <dbReference type="EMBL" id="KIW50017.1"/>
    </source>
</evidence>
<dbReference type="STRING" id="348802.A0A0D2CJP0"/>
<dbReference type="RefSeq" id="XP_013310601.1">
    <property type="nucleotide sequence ID" value="XM_013455147.1"/>
</dbReference>
<dbReference type="EMBL" id="KN847323">
    <property type="protein sequence ID" value="KIW50017.1"/>
    <property type="molecule type" value="Genomic_DNA"/>
</dbReference>
<proteinExistence type="predicted"/>
<feature type="region of interest" description="Disordered" evidence="1">
    <location>
        <begin position="263"/>
        <end position="282"/>
    </location>
</feature>
<keyword evidence="3" id="KW-1185">Reference proteome</keyword>
<reference evidence="2 3" key="1">
    <citation type="submission" date="2015-01" db="EMBL/GenBank/DDBJ databases">
        <title>The Genome Sequence of Exophiala xenobiotica CBS118157.</title>
        <authorList>
            <consortium name="The Broad Institute Genomics Platform"/>
            <person name="Cuomo C."/>
            <person name="de Hoog S."/>
            <person name="Gorbushina A."/>
            <person name="Stielow B."/>
            <person name="Teixiera M."/>
            <person name="Abouelleil A."/>
            <person name="Chapman S.B."/>
            <person name="Priest M."/>
            <person name="Young S.K."/>
            <person name="Wortman J."/>
            <person name="Nusbaum C."/>
            <person name="Birren B."/>
        </authorList>
    </citation>
    <scope>NUCLEOTIDE SEQUENCE [LARGE SCALE GENOMIC DNA]</scope>
    <source>
        <strain evidence="2 3">CBS 118157</strain>
    </source>
</reference>
<feature type="compositionally biased region" description="Polar residues" evidence="1">
    <location>
        <begin position="273"/>
        <end position="282"/>
    </location>
</feature>
<evidence type="ECO:0000313" key="3">
    <source>
        <dbReference type="Proteomes" id="UP000054342"/>
    </source>
</evidence>
<dbReference type="AlphaFoldDB" id="A0A0D2CJP0"/>
<dbReference type="HOGENOM" id="CLU_987070_0_0_1"/>
<dbReference type="Proteomes" id="UP000054342">
    <property type="component" value="Unassembled WGS sequence"/>
</dbReference>
<sequence>MGRLYTKPTHFAEEDVVPYSKKEVVNCLFFNMPTVYPENDFEPLTMDLWPEYVPAQDGSLTEAGNRLAMLVMGIFGELALSVCARSRQAFRGITHIENCDGLFVVLEHPRSARGDTEIGDYKPTMALWTAVLEELQLSDNVRVKQVMRTYSTDPVTVQSLRNLLETIAAARKADQSFSVALRFSAPTPRLHVSVPGVSVASAHSLVELESDSRSAVTGQQVNQYVLLLTVAKDLLRAALGATTHDGFAATRYEVERYLRKAVRRAGRHDDPGASSQVEAASY</sequence>